<evidence type="ECO:0000313" key="1">
    <source>
        <dbReference type="EMBL" id="CUX61333.1"/>
    </source>
</evidence>
<dbReference type="RefSeq" id="WP_080821135.1">
    <property type="nucleotide sequence ID" value="NZ_LT009750.1"/>
</dbReference>
<gene>
    <name evidence="1" type="ORF">AGR7C_pAt0043</name>
</gene>
<dbReference type="AlphaFoldDB" id="A0A1S7S2E8"/>
<sequence length="81" mass="9606">MKRHEPSPPLTEQEVQALQDYAARHGRSWKRILNYAWMGEAPRDDGQVLRKLRNTHGPTWLDRYRLPKRPLDSGRYPVEDP</sequence>
<accession>A0A1S7S2E8</accession>
<protein>
    <submittedName>
        <fullName evidence="1">Uncharacterized protein</fullName>
    </submittedName>
</protein>
<evidence type="ECO:0000313" key="2">
    <source>
        <dbReference type="Proteomes" id="UP000191987"/>
    </source>
</evidence>
<name>A0A1S7S2E8_9HYPH</name>
<dbReference type="EMBL" id="FBWG01000049">
    <property type="protein sequence ID" value="CUX61333.1"/>
    <property type="molecule type" value="Genomic_DNA"/>
</dbReference>
<dbReference type="Proteomes" id="UP000191987">
    <property type="component" value="Unassembled WGS sequence"/>
</dbReference>
<proteinExistence type="predicted"/>
<reference evidence="1 2" key="1">
    <citation type="submission" date="2016-01" db="EMBL/GenBank/DDBJ databases">
        <authorList>
            <person name="Oliw E.H."/>
        </authorList>
    </citation>
    <scope>NUCLEOTIDE SEQUENCE [LARGE SCALE GENOMIC DNA]</scope>
    <source>
        <strain evidence="1 2">Zutra 3-1</strain>
    </source>
</reference>
<organism evidence="1 2">
    <name type="scientific">Agrobacterium deltaense Zutra 3/1</name>
    <dbReference type="NCBI Taxonomy" id="1183427"/>
    <lineage>
        <taxon>Bacteria</taxon>
        <taxon>Pseudomonadati</taxon>
        <taxon>Pseudomonadota</taxon>
        <taxon>Alphaproteobacteria</taxon>
        <taxon>Hyphomicrobiales</taxon>
        <taxon>Rhizobiaceae</taxon>
        <taxon>Rhizobium/Agrobacterium group</taxon>
        <taxon>Agrobacterium</taxon>
    </lineage>
</organism>